<dbReference type="Gene3D" id="3.40.50.1980">
    <property type="entry name" value="Nitrogenase molybdenum iron protein domain"/>
    <property type="match status" value="2"/>
</dbReference>
<evidence type="ECO:0000256" key="3">
    <source>
        <dbReference type="ARBA" id="ARBA00022833"/>
    </source>
</evidence>
<dbReference type="InterPro" id="IPR016161">
    <property type="entry name" value="Ald_DH/histidinol_DH"/>
</dbReference>
<dbReference type="GO" id="GO:0051287">
    <property type="term" value="F:NAD binding"/>
    <property type="evidence" value="ECO:0007669"/>
    <property type="project" value="InterPro"/>
</dbReference>
<dbReference type="EC" id="1.1.1.23" evidence="5"/>
<evidence type="ECO:0000256" key="6">
    <source>
        <dbReference type="PIRNR" id="PIRNR000099"/>
    </source>
</evidence>
<comment type="catalytic activity">
    <reaction evidence="5">
        <text>L-histidinol + 2 NAD(+) + H2O = L-histidine + 2 NADH + 3 H(+)</text>
        <dbReference type="Rhea" id="RHEA:20641"/>
        <dbReference type="ChEBI" id="CHEBI:15377"/>
        <dbReference type="ChEBI" id="CHEBI:15378"/>
        <dbReference type="ChEBI" id="CHEBI:57540"/>
        <dbReference type="ChEBI" id="CHEBI:57595"/>
        <dbReference type="ChEBI" id="CHEBI:57699"/>
        <dbReference type="ChEBI" id="CHEBI:57945"/>
        <dbReference type="EC" id="1.1.1.23"/>
    </reaction>
</comment>
<dbReference type="GO" id="GO:0000105">
    <property type="term" value="P:L-histidine biosynthetic process"/>
    <property type="evidence" value="ECO:0007669"/>
    <property type="project" value="UniProtKB-UniRule"/>
</dbReference>
<feature type="binding site" evidence="5 9">
    <location>
        <position position="223"/>
    </location>
    <ligand>
        <name>substrate</name>
    </ligand>
</feature>
<keyword evidence="4 5" id="KW-0560">Oxidoreductase</keyword>
<name>D7BA87_ALLS1</name>
<keyword evidence="5" id="KW-0368">Histidine biosynthesis</keyword>
<feature type="active site" description="Proton acceptor" evidence="5 7">
    <location>
        <position position="312"/>
    </location>
</feature>
<feature type="binding site" evidence="5 9">
    <location>
        <position position="248"/>
    </location>
    <ligand>
        <name>substrate</name>
    </ligand>
</feature>
<comment type="pathway">
    <text evidence="5">Amino-acid biosynthesis; L-histidine biosynthesis; L-histidine from 5-phospho-alpha-D-ribose 1-diphosphate: step 9/9.</text>
</comment>
<reference evidence="12 13" key="1">
    <citation type="journal article" date="2010" name="Stand. Genomic Sci.">
        <title>Complete genome sequence of Meiothermus silvanus type strain (VI-R2).</title>
        <authorList>
            <person name="Sikorski J."/>
            <person name="Tindall B.J."/>
            <person name="Lowry S."/>
            <person name="Lucas S."/>
            <person name="Nolan M."/>
            <person name="Copeland A."/>
            <person name="Glavina Del Rio T."/>
            <person name="Tice H."/>
            <person name="Cheng J.F."/>
            <person name="Han C."/>
            <person name="Pitluck S."/>
            <person name="Liolios K."/>
            <person name="Ivanova N."/>
            <person name="Mavromatis K."/>
            <person name="Mikhailova N."/>
            <person name="Pati A."/>
            <person name="Goodwin L."/>
            <person name="Chen A."/>
            <person name="Palaniappan K."/>
            <person name="Land M."/>
            <person name="Hauser L."/>
            <person name="Chang Y.J."/>
            <person name="Jeffries C.D."/>
            <person name="Rohde M."/>
            <person name="Goker M."/>
            <person name="Woyke T."/>
            <person name="Bristow J."/>
            <person name="Eisen J.A."/>
            <person name="Markowitz V."/>
            <person name="Hugenholtz P."/>
            <person name="Kyrpides N.C."/>
            <person name="Klenk H.P."/>
            <person name="Lapidus A."/>
        </authorList>
    </citation>
    <scope>NUCLEOTIDE SEQUENCE [LARGE SCALE GENOMIC DNA]</scope>
    <source>
        <strain evidence="13">ATCC 700542 / DSM 9946 / VI-R2</strain>
    </source>
</reference>
<dbReference type="NCBIfam" id="TIGR00069">
    <property type="entry name" value="hisD"/>
    <property type="match status" value="1"/>
</dbReference>
<dbReference type="Pfam" id="PF00815">
    <property type="entry name" value="Histidinol_dh"/>
    <property type="match status" value="1"/>
</dbReference>
<gene>
    <name evidence="5" type="primary">hisD</name>
    <name evidence="12" type="ordered locus">Mesil_2365</name>
</gene>
<dbReference type="FunFam" id="3.40.50.1980:FF:000001">
    <property type="entry name" value="Histidinol dehydrogenase"/>
    <property type="match status" value="1"/>
</dbReference>
<evidence type="ECO:0000256" key="11">
    <source>
        <dbReference type="RuleBase" id="RU004175"/>
    </source>
</evidence>
<feature type="binding site" evidence="5 9">
    <location>
        <position position="346"/>
    </location>
    <ligand>
        <name>substrate</name>
    </ligand>
</feature>
<dbReference type="SUPFAM" id="SSF53720">
    <property type="entry name" value="ALDH-like"/>
    <property type="match status" value="1"/>
</dbReference>
<feature type="binding site" evidence="5 8">
    <location>
        <position position="177"/>
    </location>
    <ligand>
        <name>NAD(+)</name>
        <dbReference type="ChEBI" id="CHEBI:57540"/>
    </ligand>
</feature>
<dbReference type="InterPro" id="IPR022695">
    <property type="entry name" value="Histidinol_DH_monofunct"/>
</dbReference>
<feature type="binding site" evidence="5 9">
    <location>
        <position position="313"/>
    </location>
    <ligand>
        <name>substrate</name>
    </ligand>
</feature>
<dbReference type="GO" id="GO:0004399">
    <property type="term" value="F:histidinol dehydrogenase activity"/>
    <property type="evidence" value="ECO:0007669"/>
    <property type="project" value="UniProtKB-UniRule"/>
</dbReference>
<dbReference type="InterPro" id="IPR001692">
    <property type="entry name" value="Histidinol_DH_CS"/>
</dbReference>
<dbReference type="PRINTS" id="PR00083">
    <property type="entry name" value="HOLDHDRGNASE"/>
</dbReference>
<dbReference type="PANTHER" id="PTHR21256:SF2">
    <property type="entry name" value="HISTIDINE BIOSYNTHESIS TRIFUNCTIONAL PROTEIN"/>
    <property type="match status" value="1"/>
</dbReference>
<accession>D7BA87</accession>
<dbReference type="HOGENOM" id="CLU_006732_3_3_0"/>
<keyword evidence="5" id="KW-0028">Amino-acid biosynthesis</keyword>
<dbReference type="RefSeq" id="WP_013158765.1">
    <property type="nucleotide sequence ID" value="NC_014212.1"/>
</dbReference>
<dbReference type="PANTHER" id="PTHR21256">
    <property type="entry name" value="HISTIDINOL DEHYDROGENASE HDH"/>
    <property type="match status" value="1"/>
</dbReference>
<dbReference type="STRING" id="526227.Mesil_2365"/>
<dbReference type="GO" id="GO:0008270">
    <property type="term" value="F:zinc ion binding"/>
    <property type="evidence" value="ECO:0007669"/>
    <property type="project" value="UniProtKB-UniRule"/>
</dbReference>
<dbReference type="OrthoDB" id="9805269at2"/>
<evidence type="ECO:0000256" key="8">
    <source>
        <dbReference type="PIRSR" id="PIRSR000099-2"/>
    </source>
</evidence>
<evidence type="ECO:0000256" key="5">
    <source>
        <dbReference type="HAMAP-Rule" id="MF_01024"/>
    </source>
</evidence>
<dbReference type="Gene3D" id="1.20.5.1300">
    <property type="match status" value="1"/>
</dbReference>
<comment type="similarity">
    <text evidence="1 5 6 11">Belongs to the histidinol dehydrogenase family.</text>
</comment>
<comment type="cofactor">
    <cofactor evidence="5 10">
        <name>Zn(2+)</name>
        <dbReference type="ChEBI" id="CHEBI:29105"/>
    </cofactor>
    <text evidence="5 10">Binds 1 zinc ion per subunit.</text>
</comment>
<comment type="function">
    <text evidence="5">Catalyzes the sequential NAD-dependent oxidations of L-histidinol to L-histidinaldehyde and then to L-histidine.</text>
</comment>
<dbReference type="Proteomes" id="UP000001916">
    <property type="component" value="Chromosome"/>
</dbReference>
<evidence type="ECO:0000256" key="4">
    <source>
        <dbReference type="ARBA" id="ARBA00023002"/>
    </source>
</evidence>
<dbReference type="UniPathway" id="UPA00031">
    <property type="reaction ID" value="UER00014"/>
</dbReference>
<organism evidence="12 13">
    <name type="scientific">Allomeiothermus silvanus (strain ATCC 700542 / DSM 9946 / NBRC 106475 / NCIMB 13440 / VI-R2)</name>
    <name type="common">Thermus silvanus</name>
    <dbReference type="NCBI Taxonomy" id="526227"/>
    <lineage>
        <taxon>Bacteria</taxon>
        <taxon>Thermotogati</taxon>
        <taxon>Deinococcota</taxon>
        <taxon>Deinococci</taxon>
        <taxon>Thermales</taxon>
        <taxon>Thermaceae</taxon>
        <taxon>Allomeiothermus</taxon>
    </lineage>
</organism>
<sequence>MIHLSDQVRERFARRKPFLEDEAALARVRQILQEIEHEGDAALDRWSERLDGFPAEEIPKRAWREAYDDLNSELRDALETSRERIEAFYVNEPRGGFLEASPEGLLGQLVRPLERVGVYVPGGSAPLISSVLMAAVVARVAGVGEVVVASPPRVPPAILAAAWVAGADRLFAMGGAQAIAALAYGTGRVPRVDKIVGPGNRYVILAKREVYGAVGIEALPGPTETLIVADASADARLLAADLLAQAEHGPDSEAWLLSPDPDLLARVEAELHSQLATLPRAEIARKALERSGLVRVGSLEEALELANLYAPEHLCLSVEDPTRWLGRVQNAGGVFLGEHSCEALGDYIAGPSHVMPTAGTARFGGGLAVRDFLKIIPVVGLSSEAVAKLAPLGAQLAREEGLEAHARALDLRAHNGSRGDER</sequence>
<evidence type="ECO:0000256" key="1">
    <source>
        <dbReference type="ARBA" id="ARBA00010178"/>
    </source>
</evidence>
<feature type="binding site" evidence="5 10">
    <location>
        <position position="245"/>
    </location>
    <ligand>
        <name>Zn(2+)</name>
        <dbReference type="ChEBI" id="CHEBI:29105"/>
    </ligand>
</feature>
<evidence type="ECO:0000256" key="7">
    <source>
        <dbReference type="PIRSR" id="PIRSR000099-1"/>
    </source>
</evidence>
<evidence type="ECO:0000313" key="12">
    <source>
        <dbReference type="EMBL" id="ADH64222.1"/>
    </source>
</evidence>
<keyword evidence="2 5" id="KW-0479">Metal-binding</keyword>
<keyword evidence="13" id="KW-1185">Reference proteome</keyword>
<feature type="binding site" evidence="5 8">
    <location>
        <position position="200"/>
    </location>
    <ligand>
        <name>NAD(+)</name>
        <dbReference type="ChEBI" id="CHEBI:57540"/>
    </ligand>
</feature>
<evidence type="ECO:0000256" key="2">
    <source>
        <dbReference type="ARBA" id="ARBA00022723"/>
    </source>
</evidence>
<dbReference type="InterPro" id="IPR012131">
    <property type="entry name" value="Hstdl_DH"/>
</dbReference>
<dbReference type="AlphaFoldDB" id="D7BA87"/>
<dbReference type="GO" id="GO:0005829">
    <property type="term" value="C:cytosol"/>
    <property type="evidence" value="ECO:0007669"/>
    <property type="project" value="TreeGrafter"/>
</dbReference>
<evidence type="ECO:0000256" key="10">
    <source>
        <dbReference type="PIRSR" id="PIRSR000099-4"/>
    </source>
</evidence>
<feature type="binding site" evidence="5 10">
    <location>
        <position position="346"/>
    </location>
    <ligand>
        <name>Zn(2+)</name>
        <dbReference type="ChEBI" id="CHEBI:29105"/>
    </ligand>
</feature>
<protein>
    <recommendedName>
        <fullName evidence="5">Histidinol dehydrogenase</fullName>
        <shortName evidence="5">HDH</shortName>
        <ecNumber evidence="5">1.1.1.23</ecNumber>
    </recommendedName>
</protein>
<feature type="binding site" evidence="5 8">
    <location>
        <position position="119"/>
    </location>
    <ligand>
        <name>NAD(+)</name>
        <dbReference type="ChEBI" id="CHEBI:57540"/>
    </ligand>
</feature>
<feature type="binding site" evidence="5 10">
    <location>
        <position position="405"/>
    </location>
    <ligand>
        <name>Zn(2+)</name>
        <dbReference type="ChEBI" id="CHEBI:29105"/>
    </ligand>
</feature>
<dbReference type="EMBL" id="CP002042">
    <property type="protein sequence ID" value="ADH64222.1"/>
    <property type="molecule type" value="Genomic_DNA"/>
</dbReference>
<feature type="binding site" evidence="5 9">
    <location>
        <position position="245"/>
    </location>
    <ligand>
        <name>substrate</name>
    </ligand>
</feature>
<evidence type="ECO:0000256" key="9">
    <source>
        <dbReference type="PIRSR" id="PIRSR000099-3"/>
    </source>
</evidence>
<keyword evidence="5 8" id="KW-0520">NAD</keyword>
<dbReference type="HAMAP" id="MF_01024">
    <property type="entry name" value="HisD"/>
    <property type="match status" value="1"/>
</dbReference>
<dbReference type="PIRSF" id="PIRSF000099">
    <property type="entry name" value="Histidinol_dh"/>
    <property type="match status" value="1"/>
</dbReference>
<dbReference type="CDD" id="cd06572">
    <property type="entry name" value="Histidinol_dh"/>
    <property type="match status" value="1"/>
</dbReference>
<evidence type="ECO:0000313" key="13">
    <source>
        <dbReference type="Proteomes" id="UP000001916"/>
    </source>
</evidence>
<dbReference type="KEGG" id="msv:Mesil_2365"/>
<dbReference type="eggNOG" id="COG0141">
    <property type="taxonomic scope" value="Bacteria"/>
</dbReference>
<feature type="binding site" evidence="5 9">
    <location>
        <position position="400"/>
    </location>
    <ligand>
        <name>substrate</name>
    </ligand>
</feature>
<feature type="binding site" evidence="5 10">
    <location>
        <position position="248"/>
    </location>
    <ligand>
        <name>Zn(2+)</name>
        <dbReference type="ChEBI" id="CHEBI:29105"/>
    </ligand>
</feature>
<dbReference type="PROSITE" id="PS00611">
    <property type="entry name" value="HISOL_DEHYDROGENASE"/>
    <property type="match status" value="1"/>
</dbReference>
<feature type="active site" description="Proton acceptor" evidence="5 7">
    <location>
        <position position="313"/>
    </location>
</feature>
<feature type="binding site" evidence="5 9">
    <location>
        <position position="405"/>
    </location>
    <ligand>
        <name>substrate</name>
    </ligand>
</feature>
<keyword evidence="3 5" id="KW-0862">Zinc</keyword>
<proteinExistence type="inferred from homology"/>